<protein>
    <submittedName>
        <fullName evidence="4">Phosphinothricin acetyltransferase</fullName>
    </submittedName>
</protein>
<dbReference type="CDD" id="cd04301">
    <property type="entry name" value="NAT_SF"/>
    <property type="match status" value="1"/>
</dbReference>
<feature type="domain" description="N-acetyltransferase" evidence="3">
    <location>
        <begin position="4"/>
        <end position="165"/>
    </location>
</feature>
<evidence type="ECO:0000256" key="2">
    <source>
        <dbReference type="ARBA" id="ARBA00023315"/>
    </source>
</evidence>
<keyword evidence="1 4" id="KW-0808">Transferase</keyword>
<dbReference type="AlphaFoldDB" id="A0A1W2CNX7"/>
<organism evidence="4 5">
    <name type="scientific">Papillibacter cinnamivorans DSM 12816</name>
    <dbReference type="NCBI Taxonomy" id="1122930"/>
    <lineage>
        <taxon>Bacteria</taxon>
        <taxon>Bacillati</taxon>
        <taxon>Bacillota</taxon>
        <taxon>Clostridia</taxon>
        <taxon>Eubacteriales</taxon>
        <taxon>Oscillospiraceae</taxon>
        <taxon>Papillibacter</taxon>
    </lineage>
</organism>
<dbReference type="STRING" id="1122930.SAMN02745168_0145"/>
<dbReference type="InterPro" id="IPR000182">
    <property type="entry name" value="GNAT_dom"/>
</dbReference>
<evidence type="ECO:0000256" key="1">
    <source>
        <dbReference type="ARBA" id="ARBA00022679"/>
    </source>
</evidence>
<dbReference type="Gene3D" id="3.40.630.30">
    <property type="match status" value="1"/>
</dbReference>
<reference evidence="4 5" key="1">
    <citation type="submission" date="2017-04" db="EMBL/GenBank/DDBJ databases">
        <authorList>
            <person name="Afonso C.L."/>
            <person name="Miller P.J."/>
            <person name="Scott M.A."/>
            <person name="Spackman E."/>
            <person name="Goraichik I."/>
            <person name="Dimitrov K.M."/>
            <person name="Suarez D.L."/>
            <person name="Swayne D.E."/>
        </authorList>
    </citation>
    <scope>NUCLEOTIDE SEQUENCE [LARGE SCALE GENOMIC DNA]</scope>
    <source>
        <strain evidence="4 5">DSM 12816</strain>
    </source>
</reference>
<keyword evidence="2" id="KW-0012">Acyltransferase</keyword>
<evidence type="ECO:0000313" key="5">
    <source>
        <dbReference type="Proteomes" id="UP000192790"/>
    </source>
</evidence>
<name>A0A1W2CNX7_9FIRM</name>
<dbReference type="Pfam" id="PF13420">
    <property type="entry name" value="Acetyltransf_4"/>
    <property type="match status" value="1"/>
</dbReference>
<evidence type="ECO:0000313" key="4">
    <source>
        <dbReference type="EMBL" id="SMC86910.1"/>
    </source>
</evidence>
<gene>
    <name evidence="4" type="ORF">SAMN02745168_0145</name>
</gene>
<proteinExistence type="predicted"/>
<dbReference type="RefSeq" id="WP_084235563.1">
    <property type="nucleotide sequence ID" value="NZ_FWXW01000011.1"/>
</dbReference>
<dbReference type="PANTHER" id="PTHR43072:SF23">
    <property type="entry name" value="UPF0039 PROTEIN C11D3.02C"/>
    <property type="match status" value="1"/>
</dbReference>
<keyword evidence="5" id="KW-1185">Reference proteome</keyword>
<dbReference type="Proteomes" id="UP000192790">
    <property type="component" value="Unassembled WGS sequence"/>
</dbReference>
<dbReference type="EMBL" id="FWXW01000011">
    <property type="protein sequence ID" value="SMC86910.1"/>
    <property type="molecule type" value="Genomic_DNA"/>
</dbReference>
<dbReference type="PANTHER" id="PTHR43072">
    <property type="entry name" value="N-ACETYLTRANSFERASE"/>
    <property type="match status" value="1"/>
</dbReference>
<sequence length="200" mass="23380">MTEYSIRPARESDANEILDIYAPYIEKTAITFECRVPDPDSFRRRIRDIAKDYPYLVCLLDDRIVGYAYAHRQMERAAYGWNAELSVYLSPDHQRNGIGRTLYTALVEILELQNIRNLYAGITLPNPKSQGLHRALGFRDLGVYHLTGYKFGSWRDVVWMEKRIGTDEEPPKPFLPIHRLDWEIVAGILKRCEERLNTFK</sequence>
<dbReference type="GO" id="GO:0016747">
    <property type="term" value="F:acyltransferase activity, transferring groups other than amino-acyl groups"/>
    <property type="evidence" value="ECO:0007669"/>
    <property type="project" value="InterPro"/>
</dbReference>
<dbReference type="InterPro" id="IPR016181">
    <property type="entry name" value="Acyl_CoA_acyltransferase"/>
</dbReference>
<dbReference type="PROSITE" id="PS51186">
    <property type="entry name" value="GNAT"/>
    <property type="match status" value="1"/>
</dbReference>
<dbReference type="SUPFAM" id="SSF55729">
    <property type="entry name" value="Acyl-CoA N-acyltransferases (Nat)"/>
    <property type="match status" value="1"/>
</dbReference>
<evidence type="ECO:0000259" key="3">
    <source>
        <dbReference type="PROSITE" id="PS51186"/>
    </source>
</evidence>
<accession>A0A1W2CNX7</accession>
<dbReference type="OrthoDB" id="9798006at2"/>